<gene>
    <name evidence="5" type="ORF">C3H48_08100</name>
</gene>
<dbReference type="AlphaFoldDB" id="A0A431BJA0"/>
<dbReference type="PANTHER" id="PTHR30408:SF12">
    <property type="entry name" value="TYPE I RESTRICTION ENZYME MJAVIII SPECIFICITY SUBUNIT"/>
    <property type="match status" value="1"/>
</dbReference>
<sequence length="446" mass="51682">MKNFKDSGIEWLGEIPEYWEVKRLRYIGYVFGGLVGKSSKDFSDEYIKGFKPYITFKNVCNNTIINFNKIEYVNINDLEKQNKVIKNDILFLQSSETLDEIGKSAIYLNDEEIYLNTFCKGFRIKNSAFPIFLNYLFNSLAYKKYFISNCSGFTRINLRQEHLLDIPLILPPLKEQEQIANFLDEKCEQIANFIEKKEKLITLLKEQKQALINETITKGLDKNVNFKDSGIEWLGEIPWHWEVKKLKMLFVLGNGLNITKADFVSYGIPCVSYGEIHSKYPCRLNTTIHTLPFVSKTYLADKPQSLLQKGDFVFADTSEDIEGSGNFTSIQSDTPIFAGYHTIILKYKGKINSLYFSFLFDSIFTRNQIRKEVCGVKVFSITKSILKEVQCLIPPLKEQEQIANFLDKKCEKIDLLIEKTKKQIKLIKEYKTTLINQAVCGRIRKN</sequence>
<keyword evidence="5" id="KW-0255">Endonuclease</keyword>
<dbReference type="InterPro" id="IPR000055">
    <property type="entry name" value="Restrct_endonuc_typeI_TRD"/>
</dbReference>
<accession>A0A431BJA0</accession>
<evidence type="ECO:0000313" key="6">
    <source>
        <dbReference type="Proteomes" id="UP000286791"/>
    </source>
</evidence>
<name>A0A431BJA0_CAMJU</name>
<evidence type="ECO:0000256" key="2">
    <source>
        <dbReference type="ARBA" id="ARBA00022747"/>
    </source>
</evidence>
<keyword evidence="2" id="KW-0680">Restriction system</keyword>
<organism evidence="5 6">
    <name type="scientific">Campylobacter jejuni</name>
    <dbReference type="NCBI Taxonomy" id="197"/>
    <lineage>
        <taxon>Bacteria</taxon>
        <taxon>Pseudomonadati</taxon>
        <taxon>Campylobacterota</taxon>
        <taxon>Epsilonproteobacteria</taxon>
        <taxon>Campylobacterales</taxon>
        <taxon>Campylobacteraceae</taxon>
        <taxon>Campylobacter</taxon>
    </lineage>
</organism>
<evidence type="ECO:0000256" key="1">
    <source>
        <dbReference type="ARBA" id="ARBA00010923"/>
    </source>
</evidence>
<feature type="domain" description="Type I restriction modification DNA specificity" evidence="4">
    <location>
        <begin position="240"/>
        <end position="425"/>
    </location>
</feature>
<dbReference type="SUPFAM" id="SSF116734">
    <property type="entry name" value="DNA methylase specificity domain"/>
    <property type="match status" value="2"/>
</dbReference>
<proteinExistence type="inferred from homology"/>
<dbReference type="InterPro" id="IPR044946">
    <property type="entry name" value="Restrct_endonuc_typeI_TRD_sf"/>
</dbReference>
<dbReference type="Gene3D" id="1.10.287.1120">
    <property type="entry name" value="Bipartite methylase S protein"/>
    <property type="match status" value="1"/>
</dbReference>
<feature type="domain" description="Type I restriction modification DNA specificity" evidence="4">
    <location>
        <begin position="16"/>
        <end position="188"/>
    </location>
</feature>
<comment type="caution">
    <text evidence="5">The sequence shown here is derived from an EMBL/GenBank/DDBJ whole genome shotgun (WGS) entry which is preliminary data.</text>
</comment>
<dbReference type="CDD" id="cd17252">
    <property type="entry name" value="RMtype1_S_EcoKI-TRD1-CR1_like"/>
    <property type="match status" value="1"/>
</dbReference>
<dbReference type="Proteomes" id="UP000286791">
    <property type="component" value="Unassembled WGS sequence"/>
</dbReference>
<dbReference type="EMBL" id="PRCE01000091">
    <property type="protein sequence ID" value="RTJ97629.1"/>
    <property type="molecule type" value="Genomic_DNA"/>
</dbReference>
<dbReference type="GO" id="GO:0004519">
    <property type="term" value="F:endonuclease activity"/>
    <property type="evidence" value="ECO:0007669"/>
    <property type="project" value="UniProtKB-KW"/>
</dbReference>
<keyword evidence="3" id="KW-0238">DNA-binding</keyword>
<dbReference type="InterPro" id="IPR052021">
    <property type="entry name" value="Type-I_RS_S_subunit"/>
</dbReference>
<keyword evidence="5" id="KW-0378">Hydrolase</keyword>
<evidence type="ECO:0000259" key="4">
    <source>
        <dbReference type="Pfam" id="PF01420"/>
    </source>
</evidence>
<dbReference type="GO" id="GO:0003677">
    <property type="term" value="F:DNA binding"/>
    <property type="evidence" value="ECO:0007669"/>
    <property type="project" value="UniProtKB-KW"/>
</dbReference>
<dbReference type="GO" id="GO:0009307">
    <property type="term" value="P:DNA restriction-modification system"/>
    <property type="evidence" value="ECO:0007669"/>
    <property type="project" value="UniProtKB-KW"/>
</dbReference>
<dbReference type="PANTHER" id="PTHR30408">
    <property type="entry name" value="TYPE-1 RESTRICTION ENZYME ECOKI SPECIFICITY PROTEIN"/>
    <property type="match status" value="1"/>
</dbReference>
<keyword evidence="5" id="KW-0540">Nuclease</keyword>
<dbReference type="Gene3D" id="3.90.220.20">
    <property type="entry name" value="DNA methylase specificity domains"/>
    <property type="match status" value="2"/>
</dbReference>
<dbReference type="RefSeq" id="WP_126222299.1">
    <property type="nucleotide sequence ID" value="NZ_PRAH01000013.1"/>
</dbReference>
<protein>
    <submittedName>
        <fullName evidence="5">Restriction endonuclease subunit S</fullName>
    </submittedName>
</protein>
<reference evidence="5 6" key="1">
    <citation type="journal article" date="2019" name="Appl. Environ. Microbiol.">
        <title>Population genetics and characterization of Campylobacter jejuni isolates in western jackdaws and game birds in Finland.</title>
        <authorList>
            <person name="Kovanen S."/>
            <person name="Rossi M."/>
            <person name="Pohja-Mykra M."/>
            <person name="Nieminen T."/>
            <person name="Raunio-Saarnisto M."/>
            <person name="Sauvala M."/>
            <person name="Fredriksson-Ahomaa M."/>
            <person name="Hanninen M.L."/>
            <person name="Kivisto R."/>
        </authorList>
    </citation>
    <scope>NUCLEOTIDE SEQUENCE [LARGE SCALE GENOMIC DNA]</scope>
    <source>
        <strain evidence="5 6">CB304</strain>
    </source>
</reference>
<evidence type="ECO:0000256" key="3">
    <source>
        <dbReference type="ARBA" id="ARBA00023125"/>
    </source>
</evidence>
<dbReference type="Pfam" id="PF01420">
    <property type="entry name" value="Methylase_S"/>
    <property type="match status" value="2"/>
</dbReference>
<evidence type="ECO:0000313" key="5">
    <source>
        <dbReference type="EMBL" id="RTJ97629.1"/>
    </source>
</evidence>
<comment type="similarity">
    <text evidence="1">Belongs to the type-I restriction system S methylase family.</text>
</comment>